<accession>A0ABC8TF23</accession>
<protein>
    <submittedName>
        <fullName evidence="3">Uncharacterized protein</fullName>
    </submittedName>
</protein>
<sequence length="93" mass="10114">MIVCCCFIIWLIIVPAGVVLASTPSKYDSKMKVHARPSPKAGSRTGQIPPVSGLNPNKLAVCSPKNYGSCIPRISSPRRRCTYENRCKRGPSP</sequence>
<evidence type="ECO:0000313" key="4">
    <source>
        <dbReference type="Proteomes" id="UP001642360"/>
    </source>
</evidence>
<organism evidence="3 4">
    <name type="scientific">Ilex paraguariensis</name>
    <name type="common">yerba mate</name>
    <dbReference type="NCBI Taxonomy" id="185542"/>
    <lineage>
        <taxon>Eukaryota</taxon>
        <taxon>Viridiplantae</taxon>
        <taxon>Streptophyta</taxon>
        <taxon>Embryophyta</taxon>
        <taxon>Tracheophyta</taxon>
        <taxon>Spermatophyta</taxon>
        <taxon>Magnoliopsida</taxon>
        <taxon>eudicotyledons</taxon>
        <taxon>Gunneridae</taxon>
        <taxon>Pentapetalae</taxon>
        <taxon>asterids</taxon>
        <taxon>campanulids</taxon>
        <taxon>Aquifoliales</taxon>
        <taxon>Aquifoliaceae</taxon>
        <taxon>Ilex</taxon>
    </lineage>
</organism>
<keyword evidence="2" id="KW-0732">Signal</keyword>
<evidence type="ECO:0000256" key="1">
    <source>
        <dbReference type="SAM" id="MobiDB-lite"/>
    </source>
</evidence>
<dbReference type="AlphaFoldDB" id="A0ABC8TF23"/>
<dbReference type="Proteomes" id="UP001642360">
    <property type="component" value="Unassembled WGS sequence"/>
</dbReference>
<comment type="caution">
    <text evidence="3">The sequence shown here is derived from an EMBL/GenBank/DDBJ whole genome shotgun (WGS) entry which is preliminary data.</text>
</comment>
<dbReference type="EMBL" id="CAUOFW020004410">
    <property type="protein sequence ID" value="CAK9165569.1"/>
    <property type="molecule type" value="Genomic_DNA"/>
</dbReference>
<proteinExistence type="predicted"/>
<feature type="signal peptide" evidence="2">
    <location>
        <begin position="1"/>
        <end position="21"/>
    </location>
</feature>
<reference evidence="3 4" key="1">
    <citation type="submission" date="2024-02" db="EMBL/GenBank/DDBJ databases">
        <authorList>
            <person name="Vignale AGUSTIN F."/>
            <person name="Sosa J E."/>
            <person name="Modenutti C."/>
        </authorList>
    </citation>
    <scope>NUCLEOTIDE SEQUENCE [LARGE SCALE GENOMIC DNA]</scope>
</reference>
<feature type="region of interest" description="Disordered" evidence="1">
    <location>
        <begin position="31"/>
        <end position="52"/>
    </location>
</feature>
<name>A0ABC8TF23_9AQUA</name>
<evidence type="ECO:0000313" key="3">
    <source>
        <dbReference type="EMBL" id="CAK9165569.1"/>
    </source>
</evidence>
<keyword evidence="4" id="KW-1185">Reference proteome</keyword>
<evidence type="ECO:0000256" key="2">
    <source>
        <dbReference type="SAM" id="SignalP"/>
    </source>
</evidence>
<gene>
    <name evidence="3" type="ORF">ILEXP_LOCUS34737</name>
</gene>
<feature type="chain" id="PRO_5044877246" evidence="2">
    <location>
        <begin position="22"/>
        <end position="93"/>
    </location>
</feature>